<organism evidence="1">
    <name type="scientific">Arundo donax</name>
    <name type="common">Giant reed</name>
    <name type="synonym">Donax arundinaceus</name>
    <dbReference type="NCBI Taxonomy" id="35708"/>
    <lineage>
        <taxon>Eukaryota</taxon>
        <taxon>Viridiplantae</taxon>
        <taxon>Streptophyta</taxon>
        <taxon>Embryophyta</taxon>
        <taxon>Tracheophyta</taxon>
        <taxon>Spermatophyta</taxon>
        <taxon>Magnoliopsida</taxon>
        <taxon>Liliopsida</taxon>
        <taxon>Poales</taxon>
        <taxon>Poaceae</taxon>
        <taxon>PACMAD clade</taxon>
        <taxon>Arundinoideae</taxon>
        <taxon>Arundineae</taxon>
        <taxon>Arundo</taxon>
    </lineage>
</organism>
<name>A0A0A9HFI5_ARUDO</name>
<reference evidence="1" key="1">
    <citation type="submission" date="2014-09" db="EMBL/GenBank/DDBJ databases">
        <authorList>
            <person name="Magalhaes I.L.F."/>
            <person name="Oliveira U."/>
            <person name="Santos F.R."/>
            <person name="Vidigal T.H.D.A."/>
            <person name="Brescovit A.D."/>
            <person name="Santos A.J."/>
        </authorList>
    </citation>
    <scope>NUCLEOTIDE SEQUENCE</scope>
    <source>
        <tissue evidence="1">Shoot tissue taken approximately 20 cm above the soil surface</tissue>
    </source>
</reference>
<reference evidence="1" key="2">
    <citation type="journal article" date="2015" name="Data Brief">
        <title>Shoot transcriptome of the giant reed, Arundo donax.</title>
        <authorList>
            <person name="Barrero R.A."/>
            <person name="Guerrero F.D."/>
            <person name="Moolhuijzen P."/>
            <person name="Goolsby J.A."/>
            <person name="Tidwell J."/>
            <person name="Bellgard S.E."/>
            <person name="Bellgard M.I."/>
        </authorList>
    </citation>
    <scope>NUCLEOTIDE SEQUENCE</scope>
    <source>
        <tissue evidence="1">Shoot tissue taken approximately 20 cm above the soil surface</tissue>
    </source>
</reference>
<proteinExistence type="predicted"/>
<dbReference type="EMBL" id="GBRH01164305">
    <property type="protein sequence ID" value="JAE33591.1"/>
    <property type="molecule type" value="Transcribed_RNA"/>
</dbReference>
<dbReference type="AlphaFoldDB" id="A0A0A9HFI5"/>
<accession>A0A0A9HFI5</accession>
<evidence type="ECO:0000313" key="1">
    <source>
        <dbReference type="EMBL" id="JAE33591.1"/>
    </source>
</evidence>
<sequence length="32" mass="3751">MDRTTTTLELFYLKKAPSHAGRSYTSMTQKMR</sequence>
<protein>
    <submittedName>
        <fullName evidence="1">Uncharacterized protein</fullName>
    </submittedName>
</protein>